<accession>A0A512PPD0</accession>
<evidence type="ECO:0000313" key="2">
    <source>
        <dbReference type="Proteomes" id="UP000321569"/>
    </source>
</evidence>
<comment type="caution">
    <text evidence="1">The sequence shown here is derived from an EMBL/GenBank/DDBJ whole genome shotgun (WGS) entry which is preliminary data.</text>
</comment>
<protein>
    <submittedName>
        <fullName evidence="1">2'-5' RNA ligase</fullName>
    </submittedName>
</protein>
<dbReference type="STRING" id="1423795.FD12_GL001356"/>
<dbReference type="PANTHER" id="PTHR40037:SF1">
    <property type="entry name" value="PHOSPHOESTERASE SAOUHSC_00951-RELATED"/>
    <property type="match status" value="1"/>
</dbReference>
<dbReference type="Proteomes" id="UP000321569">
    <property type="component" value="Unassembled WGS sequence"/>
</dbReference>
<dbReference type="SUPFAM" id="SSF55144">
    <property type="entry name" value="LigT-like"/>
    <property type="match status" value="1"/>
</dbReference>
<evidence type="ECO:0000313" key="1">
    <source>
        <dbReference type="EMBL" id="GEP73022.1"/>
    </source>
</evidence>
<keyword evidence="1" id="KW-0436">Ligase</keyword>
<dbReference type="EMBL" id="BKAM01000045">
    <property type="protein sequence ID" value="GEP73022.1"/>
    <property type="molecule type" value="Genomic_DNA"/>
</dbReference>
<dbReference type="PANTHER" id="PTHR40037">
    <property type="entry name" value="PHOSPHOESTERASE YJCG-RELATED"/>
    <property type="match status" value="1"/>
</dbReference>
<gene>
    <name evidence="1" type="ORF">LRA02_18900</name>
</gene>
<dbReference type="RefSeq" id="WP_054747464.1">
    <property type="nucleotide sequence ID" value="NZ_BKAM01000045.1"/>
</dbReference>
<dbReference type="GO" id="GO:0016874">
    <property type="term" value="F:ligase activity"/>
    <property type="evidence" value="ECO:0007669"/>
    <property type="project" value="UniProtKB-KW"/>
</dbReference>
<name>A0A512PPD0_9LACO</name>
<dbReference type="Pfam" id="PF13563">
    <property type="entry name" value="2_5_RNA_ligase2"/>
    <property type="match status" value="1"/>
</dbReference>
<dbReference type="AlphaFoldDB" id="A0A512PPD0"/>
<dbReference type="Gene3D" id="3.90.1140.10">
    <property type="entry name" value="Cyclic phosphodiesterase"/>
    <property type="match status" value="1"/>
</dbReference>
<reference evidence="1 2" key="1">
    <citation type="submission" date="2019-07" db="EMBL/GenBank/DDBJ databases">
        <title>Whole genome shotgun sequence of Lactobacillus rapi NBRC 109618.</title>
        <authorList>
            <person name="Hosoyama A."/>
            <person name="Uohara A."/>
            <person name="Ohji S."/>
            <person name="Ichikawa N."/>
        </authorList>
    </citation>
    <scope>NUCLEOTIDE SEQUENCE [LARGE SCALE GENOMIC DNA]</scope>
    <source>
        <strain evidence="1 2">NBRC 109618</strain>
    </source>
</reference>
<dbReference type="OrthoDB" id="1524661at2"/>
<sequence length="170" mass="19522">MMRSILIFPQFKKINQIQAIRQEIDPLYPHIRPHISLVFPFDSSISDHELIQVLTRALTGVSAFQISFSTVSGDPQNGYVWLAASKGREAVKRIHDRLYSQPELAPFERKELSYVPHVTLGQLATTNQAQTEIQKLRQKQLVFSTTIDKVSIEHILANDDSDEFYQEELK</sequence>
<organism evidence="1 2">
    <name type="scientific">Lentilactobacillus rapi</name>
    <dbReference type="NCBI Taxonomy" id="481723"/>
    <lineage>
        <taxon>Bacteria</taxon>
        <taxon>Bacillati</taxon>
        <taxon>Bacillota</taxon>
        <taxon>Bacilli</taxon>
        <taxon>Lactobacillales</taxon>
        <taxon>Lactobacillaceae</taxon>
        <taxon>Lentilactobacillus</taxon>
    </lineage>
</organism>
<proteinExistence type="predicted"/>
<dbReference type="InterPro" id="IPR050580">
    <property type="entry name" value="2H_phosphoesterase_YjcG-like"/>
</dbReference>
<dbReference type="InterPro" id="IPR009097">
    <property type="entry name" value="Cyclic_Pdiesterase"/>
</dbReference>